<dbReference type="Gene3D" id="2.40.50.100">
    <property type="match status" value="2"/>
</dbReference>
<protein>
    <submittedName>
        <fullName evidence="5">Efflux RND transporter periplasmic adaptor subunit</fullName>
    </submittedName>
</protein>
<dbReference type="Gene3D" id="1.10.287.470">
    <property type="entry name" value="Helix hairpin bin"/>
    <property type="match status" value="3"/>
</dbReference>
<evidence type="ECO:0000313" key="6">
    <source>
        <dbReference type="Proteomes" id="UP000270678"/>
    </source>
</evidence>
<dbReference type="InterPro" id="IPR006143">
    <property type="entry name" value="RND_pump_MFP"/>
</dbReference>
<name>A0A3Q9IBS0_9BACL</name>
<keyword evidence="2" id="KW-0175">Coiled coil</keyword>
<evidence type="ECO:0000259" key="4">
    <source>
        <dbReference type="Pfam" id="PF25989"/>
    </source>
</evidence>
<dbReference type="SUPFAM" id="SSF111369">
    <property type="entry name" value="HlyD-like secretion proteins"/>
    <property type="match status" value="2"/>
</dbReference>
<dbReference type="Gene3D" id="2.40.420.20">
    <property type="match status" value="1"/>
</dbReference>
<keyword evidence="3" id="KW-0732">Signal</keyword>
<feature type="coiled-coil region" evidence="2">
    <location>
        <begin position="113"/>
        <end position="225"/>
    </location>
</feature>
<dbReference type="AlphaFoldDB" id="A0A3Q9IBS0"/>
<evidence type="ECO:0000256" key="2">
    <source>
        <dbReference type="SAM" id="Coils"/>
    </source>
</evidence>
<evidence type="ECO:0000256" key="1">
    <source>
        <dbReference type="ARBA" id="ARBA00009477"/>
    </source>
</evidence>
<dbReference type="OrthoDB" id="9813047at2"/>
<gene>
    <name evidence="5" type="ORF">EI981_14695</name>
</gene>
<sequence>MYRGEGRGVRRRGIAAMLLILCSVAAVACSNTKTQGNVEEQATQGRVVGVDTISKQPLTTNYTLSGTLAPVSEMSAAFEVPGRIVESNVQIGDVVKKGDVLAKLDTYQYRLQLDEAIQGVEQAKAALDSAEASIRASTAQVKSAEANLLEIKKGARKQQRERMKNALTLAQAAYEKAQIDAERSQSLYEQGLVSQSDNENAQLALTSAQNAVEDAESAVSEMQEGATKEQIQAASGVLDEANSGKLVSIAAKKQASAAYNAALAAQRQAELALSKTTLISRFDGVVLAKAFNNGELAAEGQPVYTLGKVDELKVLLPLPDNEAKQWEKGSVVDISLYDQVTKGTVEKIYPLTNAATGTINGEIVINNVKLGWSPGQVVKVGLHQSGREVILVPVEAVISDGDKPFVYKLEKGIAVKTIVQLGGNMVNNQLEISGGLKVGEQIVTQGADMLFDGDKIQAAEGAAQ</sequence>
<evidence type="ECO:0000313" key="5">
    <source>
        <dbReference type="EMBL" id="AZS15572.1"/>
    </source>
</evidence>
<feature type="domain" description="YknX-like C-terminal permuted SH3-like" evidence="4">
    <location>
        <begin position="390"/>
        <end position="457"/>
    </location>
</feature>
<proteinExistence type="inferred from homology"/>
<accession>A0A3Q9IBS0</accession>
<dbReference type="KEGG" id="plut:EI981_14695"/>
<evidence type="ECO:0000256" key="3">
    <source>
        <dbReference type="SAM" id="SignalP"/>
    </source>
</evidence>
<dbReference type="PANTHER" id="PTHR30469">
    <property type="entry name" value="MULTIDRUG RESISTANCE PROTEIN MDTA"/>
    <property type="match status" value="1"/>
</dbReference>
<dbReference type="NCBIfam" id="TIGR01730">
    <property type="entry name" value="RND_mfp"/>
    <property type="match status" value="1"/>
</dbReference>
<reference evidence="6" key="1">
    <citation type="submission" date="2018-12" db="EMBL/GenBank/DDBJ databases">
        <title>Complete genome sequence of Paenibacillus sp. MBLB1234.</title>
        <authorList>
            <person name="Nam Y.-D."/>
            <person name="Kang J."/>
            <person name="Chung W.-H."/>
            <person name="Park Y.S."/>
        </authorList>
    </citation>
    <scope>NUCLEOTIDE SEQUENCE [LARGE SCALE GENOMIC DNA]</scope>
    <source>
        <strain evidence="6">MBLB1234</strain>
    </source>
</reference>
<organism evidence="5 6">
    <name type="scientific">Paenibacillus lutimineralis</name>
    <dbReference type="NCBI Taxonomy" id="2707005"/>
    <lineage>
        <taxon>Bacteria</taxon>
        <taxon>Bacillati</taxon>
        <taxon>Bacillota</taxon>
        <taxon>Bacilli</taxon>
        <taxon>Bacillales</taxon>
        <taxon>Paenibacillaceae</taxon>
        <taxon>Paenibacillus</taxon>
    </lineage>
</organism>
<dbReference type="Proteomes" id="UP000270678">
    <property type="component" value="Chromosome"/>
</dbReference>
<dbReference type="Pfam" id="PF25989">
    <property type="entry name" value="YknX_C"/>
    <property type="match status" value="1"/>
</dbReference>
<keyword evidence="6" id="KW-1185">Reference proteome</keyword>
<dbReference type="Gene3D" id="2.40.30.170">
    <property type="match status" value="1"/>
</dbReference>
<dbReference type="EMBL" id="CP034346">
    <property type="protein sequence ID" value="AZS15572.1"/>
    <property type="molecule type" value="Genomic_DNA"/>
</dbReference>
<comment type="similarity">
    <text evidence="1">Belongs to the membrane fusion protein (MFP) (TC 8.A.1) family.</text>
</comment>
<dbReference type="GO" id="GO:0015562">
    <property type="term" value="F:efflux transmembrane transporter activity"/>
    <property type="evidence" value="ECO:0007669"/>
    <property type="project" value="TreeGrafter"/>
</dbReference>
<dbReference type="PANTHER" id="PTHR30469:SF15">
    <property type="entry name" value="HLYD FAMILY OF SECRETION PROTEINS"/>
    <property type="match status" value="1"/>
</dbReference>
<feature type="signal peptide" evidence="3">
    <location>
        <begin position="1"/>
        <end position="28"/>
    </location>
</feature>
<dbReference type="GO" id="GO:1990281">
    <property type="term" value="C:efflux pump complex"/>
    <property type="evidence" value="ECO:0007669"/>
    <property type="project" value="TreeGrafter"/>
</dbReference>
<feature type="chain" id="PRO_5018784125" evidence="3">
    <location>
        <begin position="29"/>
        <end position="464"/>
    </location>
</feature>
<dbReference type="PROSITE" id="PS51257">
    <property type="entry name" value="PROKAR_LIPOPROTEIN"/>
    <property type="match status" value="1"/>
</dbReference>
<dbReference type="InterPro" id="IPR058637">
    <property type="entry name" value="YknX-like_C"/>
</dbReference>